<dbReference type="AlphaFoldDB" id="A0A151B007"/>
<evidence type="ECO:0000256" key="2">
    <source>
        <dbReference type="ARBA" id="ARBA00023014"/>
    </source>
</evidence>
<proteinExistence type="predicted"/>
<evidence type="ECO:0000313" key="4">
    <source>
        <dbReference type="EMBL" id="KYH33150.1"/>
    </source>
</evidence>
<dbReference type="PANTHER" id="PTHR43742">
    <property type="entry name" value="TRIMETHYLAMINE-N-OXIDE REDUCTASE"/>
    <property type="match status" value="1"/>
</dbReference>
<dbReference type="InterPro" id="IPR050612">
    <property type="entry name" value="Prok_Mopterin_Oxidored"/>
</dbReference>
<keyword evidence="2" id="KW-0479">Metal-binding</keyword>
<dbReference type="GO" id="GO:0043546">
    <property type="term" value="F:molybdopterin cofactor binding"/>
    <property type="evidence" value="ECO:0007669"/>
    <property type="project" value="InterPro"/>
</dbReference>
<evidence type="ECO:0000259" key="3">
    <source>
        <dbReference type="Pfam" id="PF01568"/>
    </source>
</evidence>
<comment type="caution">
    <text evidence="4">The sequence shown here is derived from an EMBL/GenBank/DDBJ whole genome shotgun (WGS) entry which is preliminary data.</text>
</comment>
<dbReference type="GO" id="GO:0050626">
    <property type="term" value="F:trimethylamine-N-oxide reductase (cytochrome c) activity"/>
    <property type="evidence" value="ECO:0007669"/>
    <property type="project" value="UniProtKB-EC"/>
</dbReference>
<organism evidence="4 5">
    <name type="scientific">Moorella mulderi DSM 14980</name>
    <dbReference type="NCBI Taxonomy" id="1122241"/>
    <lineage>
        <taxon>Bacteria</taxon>
        <taxon>Bacillati</taxon>
        <taxon>Bacillota</taxon>
        <taxon>Clostridia</taxon>
        <taxon>Neomoorellales</taxon>
        <taxon>Neomoorellaceae</taxon>
        <taxon>Neomoorella</taxon>
    </lineage>
</organism>
<evidence type="ECO:0000256" key="1">
    <source>
        <dbReference type="ARBA" id="ARBA00023004"/>
    </source>
</evidence>
<dbReference type="InterPro" id="IPR009010">
    <property type="entry name" value="Asp_de-COase-like_dom_sf"/>
</dbReference>
<keyword evidence="5" id="KW-1185">Reference proteome</keyword>
<keyword evidence="1" id="KW-0408">Iron</keyword>
<dbReference type="RefSeq" id="WP_062282113.1">
    <property type="nucleotide sequence ID" value="NZ_LTBC01000002.1"/>
</dbReference>
<dbReference type="EMBL" id="LTBC01000002">
    <property type="protein sequence ID" value="KYH33150.1"/>
    <property type="molecule type" value="Genomic_DNA"/>
</dbReference>
<dbReference type="PATRIC" id="fig|1122241.3.peg.978"/>
<dbReference type="PANTHER" id="PTHR43742:SF6">
    <property type="entry name" value="OXIDOREDUCTASE YYAE-RELATED"/>
    <property type="match status" value="1"/>
</dbReference>
<dbReference type="EC" id="1.7.2.3" evidence="4"/>
<dbReference type="Gene3D" id="2.40.40.20">
    <property type="match status" value="1"/>
</dbReference>
<dbReference type="InterPro" id="IPR037920">
    <property type="entry name" value="YoaE_C"/>
</dbReference>
<keyword evidence="4" id="KW-0560">Oxidoreductase</keyword>
<protein>
    <submittedName>
        <fullName evidence="4">Trimethylamine-N-oxide reductase 1</fullName>
        <ecNumber evidence="4">1.7.2.3</ecNumber>
    </submittedName>
</protein>
<dbReference type="Pfam" id="PF01568">
    <property type="entry name" value="Molydop_binding"/>
    <property type="match status" value="1"/>
</dbReference>
<dbReference type="CDD" id="cd02786">
    <property type="entry name" value="MopB_CT_3"/>
    <property type="match status" value="1"/>
</dbReference>
<accession>A0A151B007</accession>
<reference evidence="4 5" key="1">
    <citation type="submission" date="2016-02" db="EMBL/GenBank/DDBJ databases">
        <title>Genome sequence of Moorella mulderi DSM 14980.</title>
        <authorList>
            <person name="Poehlein A."/>
            <person name="Daniel R."/>
        </authorList>
    </citation>
    <scope>NUCLEOTIDE SEQUENCE [LARGE SCALE GENOMIC DNA]</scope>
    <source>
        <strain evidence="4 5">DSM 14980</strain>
    </source>
</reference>
<dbReference type="Proteomes" id="UP000075670">
    <property type="component" value="Unassembled WGS sequence"/>
</dbReference>
<dbReference type="InterPro" id="IPR006657">
    <property type="entry name" value="MoPterin_dinucl-bd_dom"/>
</dbReference>
<evidence type="ECO:0000313" key="5">
    <source>
        <dbReference type="Proteomes" id="UP000075670"/>
    </source>
</evidence>
<name>A0A151B007_9FIRM</name>
<gene>
    <name evidence="4" type="primary">torA</name>
    <name evidence="4" type="ORF">MOMUL_09290</name>
</gene>
<dbReference type="SUPFAM" id="SSF50692">
    <property type="entry name" value="ADC-like"/>
    <property type="match status" value="1"/>
</dbReference>
<keyword evidence="2" id="KW-0411">Iron-sulfur</keyword>
<dbReference type="GO" id="GO:0051536">
    <property type="term" value="F:iron-sulfur cluster binding"/>
    <property type="evidence" value="ECO:0007669"/>
    <property type="project" value="UniProtKB-KW"/>
</dbReference>
<sequence length="140" mass="15043">MAAGAQLPGYEPPGDTERAGLYPFYLLTAPAHFALNSNFGQLAPLREREGGPQVLLNPDDCRKKGLVDGTLAEVYNQRGSCLLKVRASSDVPPGVAVAPGVWWCQHSPGKRNINSVIGDELTDLGGGSTFYDHRVDIRPL</sequence>
<feature type="domain" description="Molybdopterin dinucleotide-binding" evidence="3">
    <location>
        <begin position="24"/>
        <end position="130"/>
    </location>
</feature>